<keyword evidence="2" id="KW-1185">Reference proteome</keyword>
<evidence type="ECO:0000313" key="1">
    <source>
        <dbReference type="EMBL" id="MBM7620730.1"/>
    </source>
</evidence>
<dbReference type="Proteomes" id="UP000737402">
    <property type="component" value="Unassembled WGS sequence"/>
</dbReference>
<comment type="caution">
    <text evidence="1">The sequence shown here is derived from an EMBL/GenBank/DDBJ whole genome shotgun (WGS) entry which is preliminary data.</text>
</comment>
<dbReference type="EMBL" id="JAFBED010000005">
    <property type="protein sequence ID" value="MBM7620730.1"/>
    <property type="molecule type" value="Genomic_DNA"/>
</dbReference>
<dbReference type="PIRSF" id="PIRSF011560">
    <property type="entry name" value="ComK"/>
    <property type="match status" value="1"/>
</dbReference>
<dbReference type="InterPro" id="IPR010461">
    <property type="entry name" value="ComK"/>
</dbReference>
<proteinExistence type="predicted"/>
<sequence>MENSVTLVSEYEINRFTMAVLPIEEEGKVFSKIMEVEGDIYVDLPPLKIIDDSCHYYGSSMEGRKSGTKMVTGVTHKSPLAIDPMSDLYFFPTMSPKKPECTWISLNHIEKTSKTTLSTTIAHFTNKMEMEFQISLRSFETQMHRAALLRTRMLQRAQGAGVHQDNRDYVASPPRTYRIIKKK</sequence>
<accession>A0ABS2P1D8</accession>
<name>A0ABS2P1D8_9BACI</name>
<protein>
    <submittedName>
        <fullName evidence="1">Competence protein ComK</fullName>
    </submittedName>
</protein>
<evidence type="ECO:0000313" key="2">
    <source>
        <dbReference type="Proteomes" id="UP000737402"/>
    </source>
</evidence>
<reference evidence="1 2" key="1">
    <citation type="submission" date="2021-01" db="EMBL/GenBank/DDBJ databases">
        <title>Genomic Encyclopedia of Type Strains, Phase IV (KMG-IV): sequencing the most valuable type-strain genomes for metagenomic binning, comparative biology and taxonomic classification.</title>
        <authorList>
            <person name="Goeker M."/>
        </authorList>
    </citation>
    <scope>NUCLEOTIDE SEQUENCE [LARGE SCALE GENOMIC DNA]</scope>
    <source>
        <strain evidence="1 2">DSM 25879</strain>
    </source>
</reference>
<gene>
    <name evidence="1" type="ORF">JOC95_002585</name>
</gene>
<dbReference type="Pfam" id="PF06338">
    <property type="entry name" value="ComK"/>
    <property type="match status" value="1"/>
</dbReference>
<dbReference type="RefSeq" id="WP_204416725.1">
    <property type="nucleotide sequence ID" value="NZ_JAFBED010000005.1"/>
</dbReference>
<organism evidence="1 2">
    <name type="scientific">Sutcliffiella tianshenii</name>
    <dbReference type="NCBI Taxonomy" id="1463404"/>
    <lineage>
        <taxon>Bacteria</taxon>
        <taxon>Bacillati</taxon>
        <taxon>Bacillota</taxon>
        <taxon>Bacilli</taxon>
        <taxon>Bacillales</taxon>
        <taxon>Bacillaceae</taxon>
        <taxon>Sutcliffiella</taxon>
    </lineage>
</organism>